<dbReference type="Proteomes" id="UP000223913">
    <property type="component" value="Unassembled WGS sequence"/>
</dbReference>
<dbReference type="AlphaFoldDB" id="A0A2D0N1E0"/>
<dbReference type="RefSeq" id="WP_143473628.1">
    <property type="nucleotide sequence ID" value="NZ_PDUD01000041.1"/>
</dbReference>
<protein>
    <recommendedName>
        <fullName evidence="3">T9SS type A sorting domain-containing protein</fullName>
    </recommendedName>
</protein>
<name>A0A2D0N1E0_FLAN2</name>
<accession>A0A2D0N1E0</accession>
<dbReference type="SUPFAM" id="SSF69322">
    <property type="entry name" value="Tricorn protease domain 2"/>
    <property type="match status" value="1"/>
</dbReference>
<sequence length="821" mass="90984">MKNAMLLLALLCPFLIRSQIIFNETGFRLGTLNPYDDCSVSYFLDPAAPTPLPIRFPGNIYTDLALHPNGKLYGLTGQPGAVYLVEIDVKKGTNRDSLVRIETLDCTSLVCDPNGVFYLGYEQLISYDPRTAQLKTIGNLPFGETLLGDLLFHESHLYGSTRHQFDQSTKIYRIDLKDPFNASSVVYTFDEPGTGFVALAPLWDPEEQQMKLFGNDIRNTETQGYENRIFNWQLAPAQVSERCVVHLPDEAVLPRNRKSIYGFTSPDEFRTNFALRLDLDEDDSSGRFIDHFEADTLCTRRFAIADEDVYVAIESGVIDSLVITFRRDLSPPGAVNFDVPDQSLFLVQSNSDDRLVIGNRGEAQPEDFAEIIRSIRLIFDEDSAPGERRLDCLLYAAGTVSDTAKAFIQLDLNSNAFAGQDFTIEACPDGTGINLRAHLGPGIDESGYWVPPLQGSVPFVYSSVRDTPGVYLYVVQQGDCVADTARMTALERTPPPLGILPDGLVHTVPLCPGDTLHWDVSLENATGYFWLDGFQGTNRPLTEPGAYSVYVTDETGCEWLAKTLVTASADTLRSVEYKELCLGDTLTWRGQFLTRDTSICELEEQALACPVEYCVEVYFEPSIEINRTAISCDGEPYEFYGTLLTDAGIYTHVLNADKGCDTLVNLRLTTGNSNSVEIDTAIVLGDSLRIGLNQYLTEPGLHFVYLSNASGCDSLVTVRLDIVSSIHRPLGGDYFLPGLLRRGQAFTLYTANRAATGVELLEIYTLNGKRIFRNTKIRANDPTGAWRGLDLNNTPVPPGMYIYRIRLADGRHAAGKVVVIN</sequence>
<organism evidence="1 2">
    <name type="scientific">Flavilitoribacter nigricans (strain ATCC 23147 / DSM 23189 / NBRC 102662 / NCIMB 1420 / SS-2)</name>
    <name type="common">Lewinella nigricans</name>
    <dbReference type="NCBI Taxonomy" id="1122177"/>
    <lineage>
        <taxon>Bacteria</taxon>
        <taxon>Pseudomonadati</taxon>
        <taxon>Bacteroidota</taxon>
        <taxon>Saprospiria</taxon>
        <taxon>Saprospirales</taxon>
        <taxon>Lewinellaceae</taxon>
        <taxon>Flavilitoribacter</taxon>
    </lineage>
</organism>
<evidence type="ECO:0008006" key="3">
    <source>
        <dbReference type="Google" id="ProtNLM"/>
    </source>
</evidence>
<dbReference type="EMBL" id="PDUD01000041">
    <property type="protein sequence ID" value="PHN02362.1"/>
    <property type="molecule type" value="Genomic_DNA"/>
</dbReference>
<evidence type="ECO:0000313" key="2">
    <source>
        <dbReference type="Proteomes" id="UP000223913"/>
    </source>
</evidence>
<dbReference type="OrthoDB" id="1243009at2"/>
<reference evidence="1 2" key="1">
    <citation type="submission" date="2017-10" db="EMBL/GenBank/DDBJ databases">
        <title>The draft genome sequence of Lewinella nigricans NBRC 102662.</title>
        <authorList>
            <person name="Wang K."/>
        </authorList>
    </citation>
    <scope>NUCLEOTIDE SEQUENCE [LARGE SCALE GENOMIC DNA]</scope>
    <source>
        <strain evidence="1 2">NBRC 102662</strain>
    </source>
</reference>
<comment type="caution">
    <text evidence="1">The sequence shown here is derived from an EMBL/GenBank/DDBJ whole genome shotgun (WGS) entry which is preliminary data.</text>
</comment>
<keyword evidence="2" id="KW-1185">Reference proteome</keyword>
<gene>
    <name evidence="1" type="ORF">CRP01_32475</name>
</gene>
<proteinExistence type="predicted"/>
<evidence type="ECO:0000313" key="1">
    <source>
        <dbReference type="EMBL" id="PHN02362.1"/>
    </source>
</evidence>